<proteinExistence type="predicted"/>
<dbReference type="EMBL" id="JAAAWN010000003">
    <property type="protein sequence ID" value="NDV90120.1"/>
    <property type="molecule type" value="Genomic_DNA"/>
</dbReference>
<keyword evidence="1" id="KW-0175">Coiled coil</keyword>
<evidence type="ECO:0000259" key="2">
    <source>
        <dbReference type="Pfam" id="PF05598"/>
    </source>
</evidence>
<evidence type="ECO:0000259" key="3">
    <source>
        <dbReference type="Pfam" id="PF13751"/>
    </source>
</evidence>
<dbReference type="Pfam" id="PF13751">
    <property type="entry name" value="DDE_Tnp_1_6"/>
    <property type="match status" value="1"/>
</dbReference>
<dbReference type="AlphaFoldDB" id="A0A7X5RK88"/>
<dbReference type="InterPro" id="IPR025668">
    <property type="entry name" value="Tnp_DDE_dom"/>
</dbReference>
<dbReference type="InterPro" id="IPR012337">
    <property type="entry name" value="RNaseH-like_sf"/>
</dbReference>
<evidence type="ECO:0000313" key="4">
    <source>
        <dbReference type="EMBL" id="NDV90120.1"/>
    </source>
</evidence>
<accession>A0A7X5RK88</accession>
<dbReference type="SUPFAM" id="SSF53098">
    <property type="entry name" value="Ribonuclease H-like"/>
    <property type="match status" value="1"/>
</dbReference>
<dbReference type="Pfam" id="PF05598">
    <property type="entry name" value="DUF772"/>
    <property type="match status" value="1"/>
</dbReference>
<dbReference type="PANTHER" id="PTHR33408:SF2">
    <property type="entry name" value="TRANSPOSASE DDE DOMAIN-CONTAINING PROTEIN"/>
    <property type="match status" value="1"/>
</dbReference>
<evidence type="ECO:0000256" key="1">
    <source>
        <dbReference type="SAM" id="Coils"/>
    </source>
</evidence>
<gene>
    <name evidence="4" type="ORF">GTH32_02785</name>
</gene>
<reference evidence="4 5" key="1">
    <citation type="submission" date="2020-01" db="EMBL/GenBank/DDBJ databases">
        <authorList>
            <person name="Chen J."/>
            <person name="Zhu S."/>
            <person name="Yang J."/>
        </authorList>
    </citation>
    <scope>NUCLEOTIDE SEQUENCE [LARGE SCALE GENOMIC DNA]</scope>
    <source>
        <strain evidence="4 5">345S023</strain>
    </source>
</reference>
<feature type="domain" description="Transposase InsH N-terminal" evidence="2">
    <location>
        <begin position="19"/>
        <end position="112"/>
    </location>
</feature>
<organism evidence="4 5">
    <name type="scientific">Alteromonas profundi</name>
    <dbReference type="NCBI Taxonomy" id="2696062"/>
    <lineage>
        <taxon>Bacteria</taxon>
        <taxon>Pseudomonadati</taxon>
        <taxon>Pseudomonadota</taxon>
        <taxon>Gammaproteobacteria</taxon>
        <taxon>Alteromonadales</taxon>
        <taxon>Alteromonadaceae</taxon>
        <taxon>Alteromonas/Salinimonas group</taxon>
        <taxon>Alteromonas</taxon>
    </lineage>
</organism>
<feature type="coiled-coil region" evidence="1">
    <location>
        <begin position="166"/>
        <end position="212"/>
    </location>
</feature>
<protein>
    <submittedName>
        <fullName evidence="4">IS1182 family transposase</fullName>
    </submittedName>
</protein>
<keyword evidence="5" id="KW-1185">Reference proteome</keyword>
<dbReference type="Proteomes" id="UP000470213">
    <property type="component" value="Unassembled WGS sequence"/>
</dbReference>
<dbReference type="NCBIfam" id="NF033551">
    <property type="entry name" value="transpos_IS1182"/>
    <property type="match status" value="1"/>
</dbReference>
<name>A0A7X5RK88_9ALTE</name>
<dbReference type="InterPro" id="IPR047629">
    <property type="entry name" value="IS1182_transpos"/>
</dbReference>
<dbReference type="RefSeq" id="WP_163083721.1">
    <property type="nucleotide sequence ID" value="NZ_JAAAWN010000003.1"/>
</dbReference>
<sequence length="476" mass="54385">MSRFIEGQSRTQSTLFPEVLDDYIHEDNPIRAVDMFINSLDLSDLGFARCQPAKTGRPSYSPATMLKIYLYGYLNRIQSSRRLEKETQRNVELMWLVERLTPDFKTIADFRRDNGNAIQQVCKRFVLICRELNMFTDAIVAIDGTKFKAVNNIAKNYSRGLIKTCIETTEKDIANYLMELDRADRQSRTEDAEKLKGKLAKLQARLVSEKTIQQELETLPDKQISYTDPDSRRMALKHKGVLVGYNIQAAVDTKHHLILAHYVTNNPSDRHQLVPMSQHVQQALGKQDITILADRGYDDSTSFKTVHQAGVTAIVPKIRTSANRKKGLFTKEDFVYNKEKDVYECPAGKDIPFSFVSTDKGKPLRAYMSVMTCKGCTMKSRCTTSPAGRRIRRLDDEEHVERVAQAYKNMPNAMILRHRTVEHPFGTIKQWAGTQQLLTRTLKHVKTEVSLQVLAYNFKRMMNIMGVSGLISAMKT</sequence>
<evidence type="ECO:0000313" key="5">
    <source>
        <dbReference type="Proteomes" id="UP000470213"/>
    </source>
</evidence>
<feature type="domain" description="Transposase DDE" evidence="3">
    <location>
        <begin position="345"/>
        <end position="462"/>
    </location>
</feature>
<dbReference type="PANTHER" id="PTHR33408">
    <property type="entry name" value="TRANSPOSASE"/>
    <property type="match status" value="1"/>
</dbReference>
<comment type="caution">
    <text evidence="4">The sequence shown here is derived from an EMBL/GenBank/DDBJ whole genome shotgun (WGS) entry which is preliminary data.</text>
</comment>
<dbReference type="InterPro" id="IPR008490">
    <property type="entry name" value="Transposase_InsH_N"/>
</dbReference>